<dbReference type="Gene3D" id="1.10.287.70">
    <property type="match status" value="1"/>
</dbReference>
<name>A0A1S3H4F3_LINAN</name>
<comment type="subcellular location">
    <subcellularLocation>
        <location evidence="1">Membrane</location>
        <topology evidence="1">Multi-pass membrane protein</topology>
    </subcellularLocation>
</comment>
<dbReference type="GO" id="GO:0030322">
    <property type="term" value="P:stabilization of membrane potential"/>
    <property type="evidence" value="ECO:0007669"/>
    <property type="project" value="TreeGrafter"/>
</dbReference>
<keyword evidence="5 8" id="KW-0406">Ion transport</keyword>
<evidence type="ECO:0000313" key="12">
    <source>
        <dbReference type="Proteomes" id="UP000085678"/>
    </source>
</evidence>
<reference evidence="13" key="1">
    <citation type="submission" date="2025-08" db="UniProtKB">
        <authorList>
            <consortium name="RefSeq"/>
        </authorList>
    </citation>
    <scope>IDENTIFICATION</scope>
    <source>
        <tissue evidence="13">Gonads</tissue>
    </source>
</reference>
<keyword evidence="6 10" id="KW-0472">Membrane</keyword>
<dbReference type="GO" id="GO:0005886">
    <property type="term" value="C:plasma membrane"/>
    <property type="evidence" value="ECO:0007669"/>
    <property type="project" value="TreeGrafter"/>
</dbReference>
<dbReference type="RefSeq" id="XP_013381015.1">
    <property type="nucleotide sequence ID" value="XM_013525561.2"/>
</dbReference>
<feature type="compositionally biased region" description="Polar residues" evidence="9">
    <location>
        <begin position="1"/>
        <end position="11"/>
    </location>
</feature>
<dbReference type="Proteomes" id="UP000085678">
    <property type="component" value="Unplaced"/>
</dbReference>
<evidence type="ECO:0000256" key="8">
    <source>
        <dbReference type="RuleBase" id="RU003857"/>
    </source>
</evidence>
<keyword evidence="4 10" id="KW-1133">Transmembrane helix</keyword>
<feature type="transmembrane region" description="Helical" evidence="10">
    <location>
        <begin position="212"/>
        <end position="231"/>
    </location>
</feature>
<feature type="transmembrane region" description="Helical" evidence="10">
    <location>
        <begin position="109"/>
        <end position="130"/>
    </location>
</feature>
<evidence type="ECO:0000256" key="5">
    <source>
        <dbReference type="ARBA" id="ARBA00023065"/>
    </source>
</evidence>
<feature type="domain" description="Potassium channel" evidence="11">
    <location>
        <begin position="210"/>
        <end position="267"/>
    </location>
</feature>
<dbReference type="GO" id="GO:0015271">
    <property type="term" value="F:outward rectifier potassium channel activity"/>
    <property type="evidence" value="ECO:0007669"/>
    <property type="project" value="TreeGrafter"/>
</dbReference>
<gene>
    <name evidence="13" type="primary">LOC106152071</name>
</gene>
<evidence type="ECO:0000256" key="1">
    <source>
        <dbReference type="ARBA" id="ARBA00004141"/>
    </source>
</evidence>
<evidence type="ECO:0000256" key="9">
    <source>
        <dbReference type="SAM" id="MobiDB-lite"/>
    </source>
</evidence>
<feature type="transmembrane region" description="Helical" evidence="10">
    <location>
        <begin position="243"/>
        <end position="263"/>
    </location>
</feature>
<protein>
    <submittedName>
        <fullName evidence="13">Potassium channel subfamily K member 4</fullName>
    </submittedName>
</protein>
<organism evidence="12 13">
    <name type="scientific">Lingula anatina</name>
    <name type="common">Brachiopod</name>
    <name type="synonym">Lingula unguis</name>
    <dbReference type="NCBI Taxonomy" id="7574"/>
    <lineage>
        <taxon>Eukaryota</taxon>
        <taxon>Metazoa</taxon>
        <taxon>Spiralia</taxon>
        <taxon>Lophotrochozoa</taxon>
        <taxon>Brachiopoda</taxon>
        <taxon>Linguliformea</taxon>
        <taxon>Lingulata</taxon>
        <taxon>Lingulida</taxon>
        <taxon>Linguloidea</taxon>
        <taxon>Lingulidae</taxon>
        <taxon>Lingula</taxon>
    </lineage>
</organism>
<evidence type="ECO:0000256" key="6">
    <source>
        <dbReference type="ARBA" id="ARBA00023136"/>
    </source>
</evidence>
<dbReference type="KEGG" id="lak:106152071"/>
<accession>A0A1S3H4F3</accession>
<dbReference type="InParanoid" id="A0A1S3H4F3"/>
<dbReference type="SUPFAM" id="SSF81324">
    <property type="entry name" value="Voltage-gated potassium channels"/>
    <property type="match status" value="2"/>
</dbReference>
<feature type="transmembrane region" description="Helical" evidence="10">
    <location>
        <begin position="340"/>
        <end position="362"/>
    </location>
</feature>
<feature type="transmembrane region" description="Helical" evidence="10">
    <location>
        <begin position="369"/>
        <end position="386"/>
    </location>
</feature>
<dbReference type="GO" id="GO:0022841">
    <property type="term" value="F:potassium ion leak channel activity"/>
    <property type="evidence" value="ECO:0007669"/>
    <property type="project" value="TreeGrafter"/>
</dbReference>
<feature type="compositionally biased region" description="Basic and acidic residues" evidence="9">
    <location>
        <begin position="52"/>
        <end position="75"/>
    </location>
</feature>
<evidence type="ECO:0000256" key="10">
    <source>
        <dbReference type="SAM" id="Phobius"/>
    </source>
</evidence>
<dbReference type="STRING" id="7574.A0A1S3H4F3"/>
<comment type="similarity">
    <text evidence="8">Belongs to the two pore domain potassium channel (TC 1.A.1.8) family.</text>
</comment>
<dbReference type="AlphaFoldDB" id="A0A1S3H4F3"/>
<dbReference type="PANTHER" id="PTHR11003">
    <property type="entry name" value="POTASSIUM CHANNEL, SUBFAMILY K"/>
    <property type="match status" value="1"/>
</dbReference>
<dbReference type="GeneID" id="106152071"/>
<evidence type="ECO:0000256" key="3">
    <source>
        <dbReference type="ARBA" id="ARBA00022692"/>
    </source>
</evidence>
<dbReference type="Pfam" id="PF07885">
    <property type="entry name" value="Ion_trans_2"/>
    <property type="match status" value="2"/>
</dbReference>
<dbReference type="OrthoDB" id="297496at2759"/>
<keyword evidence="3 8" id="KW-0812">Transmembrane</keyword>
<evidence type="ECO:0000256" key="2">
    <source>
        <dbReference type="ARBA" id="ARBA00022448"/>
    </source>
</evidence>
<keyword evidence="7 8" id="KW-0407">Ion channel</keyword>
<keyword evidence="12" id="KW-1185">Reference proteome</keyword>
<dbReference type="PRINTS" id="PR01333">
    <property type="entry name" value="2POREKCHANEL"/>
</dbReference>
<dbReference type="PANTHER" id="PTHR11003:SF334">
    <property type="entry name" value="FI03418P"/>
    <property type="match status" value="1"/>
</dbReference>
<dbReference type="InterPro" id="IPR003280">
    <property type="entry name" value="2pore_dom_K_chnl"/>
</dbReference>
<proteinExistence type="inferred from homology"/>
<sequence>MSDQRTASASGTDVIANENSQEKRRTSRGRRSSNPDGVDGDKSTNRRRRTSRPRESAKPGDPKNSDKNPDDKAAADGEPNNNVVDAKDEKKKGGGLAVCVKILKLSFSYVGLFLIVVAYSIAGGFVFQLLEEPNEVSECEEYRAAYIEAETNTVDLVYDLALLKDTETQDYVIEKFREKLKSFGDASVNTGYSWGTNCTLIGKPDEGGDVSVWNFANSFLFALTIVTTIGYGHIAPHTNWGKIVCMAYSLLGVPLMLMNLTNIGDVMADIFRYVYAKVCCCGCCKGCCKKNKVRAIKPAPNAAFQLDSKGKPMPVVIVADDSDDDDEEEEFDIESVTVPLSITLLTVTLWLVCGAVIFGVWYDWTFVEGLYFCFITLTTIGFGDYVPSVNDLSTDESRLRMCIAWMYIIFGLALVPMGITVMQEEIVNKVTWLTSKCGFGGDDEEEDKK</sequence>
<evidence type="ECO:0000256" key="4">
    <source>
        <dbReference type="ARBA" id="ARBA00022989"/>
    </source>
</evidence>
<dbReference type="OMA" id="DGPMHEW"/>
<feature type="region of interest" description="Disordered" evidence="9">
    <location>
        <begin position="1"/>
        <end position="88"/>
    </location>
</feature>
<feature type="transmembrane region" description="Helical" evidence="10">
    <location>
        <begin position="398"/>
        <end position="419"/>
    </location>
</feature>
<evidence type="ECO:0000313" key="13">
    <source>
        <dbReference type="RefSeq" id="XP_013381015.1"/>
    </source>
</evidence>
<feature type="domain" description="Potassium channel" evidence="11">
    <location>
        <begin position="346"/>
        <end position="426"/>
    </location>
</feature>
<evidence type="ECO:0000259" key="11">
    <source>
        <dbReference type="Pfam" id="PF07885"/>
    </source>
</evidence>
<dbReference type="InterPro" id="IPR013099">
    <property type="entry name" value="K_chnl_dom"/>
</dbReference>
<keyword evidence="2 8" id="KW-0813">Transport</keyword>
<evidence type="ECO:0000256" key="7">
    <source>
        <dbReference type="ARBA" id="ARBA00023303"/>
    </source>
</evidence>